<dbReference type="PANTHER" id="PTHR33305:SF53">
    <property type="entry name" value="ETHYLENE INSENSITIVE 3-LIKE 1 PROTEIN"/>
    <property type="match status" value="1"/>
</dbReference>
<feature type="coiled-coil region" evidence="5">
    <location>
        <begin position="32"/>
        <end position="66"/>
    </location>
</feature>
<keyword evidence="4" id="KW-0539">Nucleus</keyword>
<keyword evidence="3" id="KW-0936">Ethylene signaling pathway</keyword>
<dbReference type="FunFam" id="1.10.3180.10:FF:000002">
    <property type="entry name" value="Ethylene insensitive 3-like 1"/>
    <property type="match status" value="1"/>
</dbReference>
<evidence type="ECO:0000256" key="5">
    <source>
        <dbReference type="SAM" id="Coils"/>
    </source>
</evidence>
<evidence type="ECO:0000256" key="6">
    <source>
        <dbReference type="SAM" id="MobiDB-lite"/>
    </source>
</evidence>
<dbReference type="EMBL" id="KK785007">
    <property type="protein sequence ID" value="KDO53812.1"/>
    <property type="molecule type" value="Genomic_DNA"/>
</dbReference>
<name>A0A067ERH1_CITSI</name>
<evidence type="ECO:0000313" key="8">
    <source>
        <dbReference type="EMBL" id="KDO53812.1"/>
    </source>
</evidence>
<dbReference type="GO" id="GO:0005634">
    <property type="term" value="C:nucleus"/>
    <property type="evidence" value="ECO:0007669"/>
    <property type="project" value="UniProtKB-SubCell"/>
</dbReference>
<evidence type="ECO:0000256" key="1">
    <source>
        <dbReference type="ARBA" id="ARBA00004123"/>
    </source>
</evidence>
<dbReference type="PANTHER" id="PTHR33305">
    <property type="entry name" value="ETHYLENE INSENSITIVE 3-LIKE 2 PROTEIN"/>
    <property type="match status" value="1"/>
</dbReference>
<feature type="region of interest" description="Disordered" evidence="6">
    <location>
        <begin position="292"/>
        <end position="314"/>
    </location>
</feature>
<dbReference type="Pfam" id="PF04873">
    <property type="entry name" value="EIN3_DNA-bd"/>
    <property type="match status" value="1"/>
</dbReference>
<reference evidence="8 9" key="1">
    <citation type="submission" date="2014-04" db="EMBL/GenBank/DDBJ databases">
        <authorList>
            <consortium name="International Citrus Genome Consortium"/>
            <person name="Gmitter F."/>
            <person name="Chen C."/>
            <person name="Farmerie W."/>
            <person name="Harkins T."/>
            <person name="Desany B."/>
            <person name="Mohiuddin M."/>
            <person name="Kodira C."/>
            <person name="Borodovsky M."/>
            <person name="Lomsadze A."/>
            <person name="Burns P."/>
            <person name="Jenkins J."/>
            <person name="Prochnik S."/>
            <person name="Shu S."/>
            <person name="Chapman J."/>
            <person name="Pitluck S."/>
            <person name="Schmutz J."/>
            <person name="Rokhsar D."/>
        </authorList>
    </citation>
    <scope>NUCLEOTIDE SEQUENCE</scope>
</reference>
<evidence type="ECO:0000259" key="7">
    <source>
        <dbReference type="Pfam" id="PF04873"/>
    </source>
</evidence>
<dbReference type="AlphaFoldDB" id="A0A067ERH1"/>
<comment type="similarity">
    <text evidence="2">Belongs to the EIN3 family.</text>
</comment>
<evidence type="ECO:0000256" key="2">
    <source>
        <dbReference type="ARBA" id="ARBA00009416"/>
    </source>
</evidence>
<evidence type="ECO:0000256" key="4">
    <source>
        <dbReference type="ARBA" id="ARBA00023242"/>
    </source>
</evidence>
<keyword evidence="9" id="KW-1185">Reference proteome</keyword>
<organism evidence="8 9">
    <name type="scientific">Citrus sinensis</name>
    <name type="common">Sweet orange</name>
    <name type="synonym">Citrus aurantium var. sinensis</name>
    <dbReference type="NCBI Taxonomy" id="2711"/>
    <lineage>
        <taxon>Eukaryota</taxon>
        <taxon>Viridiplantae</taxon>
        <taxon>Streptophyta</taxon>
        <taxon>Embryophyta</taxon>
        <taxon>Tracheophyta</taxon>
        <taxon>Spermatophyta</taxon>
        <taxon>Magnoliopsida</taxon>
        <taxon>eudicotyledons</taxon>
        <taxon>Gunneridae</taxon>
        <taxon>Pentapetalae</taxon>
        <taxon>rosids</taxon>
        <taxon>malvids</taxon>
        <taxon>Sapindales</taxon>
        <taxon>Rutaceae</taxon>
        <taxon>Aurantioideae</taxon>
        <taxon>Citrus</taxon>
    </lineage>
</organism>
<protein>
    <recommendedName>
        <fullName evidence="7">Ethylene insensitive 3-like DNA-binding domain-containing protein</fullName>
    </recommendedName>
</protein>
<dbReference type="InterPro" id="IPR006957">
    <property type="entry name" value="EIN3"/>
</dbReference>
<proteinExistence type="inferred from homology"/>
<comment type="subcellular location">
    <subcellularLocation>
        <location evidence="1">Nucleus</location>
    </subcellularLocation>
</comment>
<dbReference type="InterPro" id="IPR047091">
    <property type="entry name" value="EIN3-like_DNA-bd"/>
</dbReference>
<dbReference type="Proteomes" id="UP000027120">
    <property type="component" value="Unassembled WGS sequence"/>
</dbReference>
<accession>A0A067ERH1</accession>
<sequence length="381" mass="43964">MGIFEEMGFCGNLEFFSSPHGEGEAFLEHEQETAAEEDYSDEEMDVDELERRMWRDRMLLKKLKEQSKSKECVDSAKQRQSQEQARRKKMSRAQDGILKYMLKMMEVCKAQGFVYGIIPEKGKPVSGASDNLRAWWKEKVRFDRNGPAAIAKYQADHAILGKNEDCGVEDDRNVEVEEIKPRDVNLFNMGAMGRDRLMMTPPMVPQIKGELVETNSDFIQKRKQPADQSHLMMDQKIYTCEFPQCPYGDYRLGFLERSSRNNHQLNCPYRHNSSQGFGMPNFQVNNDQTVAFSRPFGQPTQPKPATPPKNQTQSQFNISGLELPDDGQKMITDLMSFYDTNHQQNKSLNSGNLNAIGDQNQQQEQRKFQLQMDDSFYTKEL</sequence>
<keyword evidence="5" id="KW-0175">Coiled coil</keyword>
<feature type="domain" description="Ethylene insensitive 3-like DNA-binding" evidence="7">
    <location>
        <begin position="47"/>
        <end position="173"/>
    </location>
</feature>
<dbReference type="InterPro" id="IPR023278">
    <property type="entry name" value="Ethylene_insens-like_DNA-bd"/>
</dbReference>
<dbReference type="Gene3D" id="1.10.3180.10">
    <property type="entry name" value="DNA-binding domain of EIN3-like"/>
    <property type="match status" value="1"/>
</dbReference>
<feature type="region of interest" description="Disordered" evidence="6">
    <location>
        <begin position="70"/>
        <end position="90"/>
    </location>
</feature>
<gene>
    <name evidence="8" type="ORF">CISIN_1g009144mg</name>
</gene>
<dbReference type="GO" id="GO:0003700">
    <property type="term" value="F:DNA-binding transcription factor activity"/>
    <property type="evidence" value="ECO:0007669"/>
    <property type="project" value="InterPro"/>
</dbReference>
<evidence type="ECO:0000256" key="3">
    <source>
        <dbReference type="ARBA" id="ARBA00022745"/>
    </source>
</evidence>
<dbReference type="SMR" id="A0A067ERH1"/>
<evidence type="ECO:0000313" key="9">
    <source>
        <dbReference type="Proteomes" id="UP000027120"/>
    </source>
</evidence>
<dbReference type="GO" id="GO:0009873">
    <property type="term" value="P:ethylene-activated signaling pathway"/>
    <property type="evidence" value="ECO:0007669"/>
    <property type="project" value="UniProtKB-KW"/>
</dbReference>